<dbReference type="Proteomes" id="UP000294513">
    <property type="component" value="Unassembled WGS sequence"/>
</dbReference>
<keyword evidence="1" id="KW-0812">Transmembrane</keyword>
<keyword evidence="1" id="KW-1133">Transmembrane helix</keyword>
<proteinExistence type="predicted"/>
<gene>
    <name evidence="2" type="ORF">E1298_14915</name>
</gene>
<organism evidence="2 3">
    <name type="scientific">Actinomadura rubrisoli</name>
    <dbReference type="NCBI Taxonomy" id="2530368"/>
    <lineage>
        <taxon>Bacteria</taxon>
        <taxon>Bacillati</taxon>
        <taxon>Actinomycetota</taxon>
        <taxon>Actinomycetes</taxon>
        <taxon>Streptosporangiales</taxon>
        <taxon>Thermomonosporaceae</taxon>
        <taxon>Actinomadura</taxon>
    </lineage>
</organism>
<evidence type="ECO:0000256" key="1">
    <source>
        <dbReference type="SAM" id="Phobius"/>
    </source>
</evidence>
<protein>
    <submittedName>
        <fullName evidence="2">Uncharacterized protein</fullName>
    </submittedName>
</protein>
<dbReference type="AlphaFoldDB" id="A0A4R5BRU1"/>
<evidence type="ECO:0000313" key="3">
    <source>
        <dbReference type="Proteomes" id="UP000294513"/>
    </source>
</evidence>
<dbReference type="OrthoDB" id="3482454at2"/>
<feature type="transmembrane region" description="Helical" evidence="1">
    <location>
        <begin position="26"/>
        <end position="46"/>
    </location>
</feature>
<sequence length="160" mass="17000">MNRVHLVALGVPVAVGVGAVAAGAEGALAAATGLAVVAMAAAWLTVVRAPRPQAGHDAPAPDPLAAFVTYRKIESSLRWAGTSQAHYDRIVRPLLSRLLAERLLERRGVDMAARPDLARDIVGPELWPFFDPAAAGAGDDRRRGVGDDVLRRLVERLEET</sequence>
<dbReference type="EMBL" id="SMKU01000063">
    <property type="protein sequence ID" value="TDD88719.1"/>
    <property type="molecule type" value="Genomic_DNA"/>
</dbReference>
<accession>A0A4R5BRU1</accession>
<keyword evidence="3" id="KW-1185">Reference proteome</keyword>
<dbReference type="RefSeq" id="WP_131893487.1">
    <property type="nucleotide sequence ID" value="NZ_SMKU01000063.1"/>
</dbReference>
<reference evidence="2 3" key="1">
    <citation type="submission" date="2019-03" db="EMBL/GenBank/DDBJ databases">
        <title>Draft genome sequences of novel Actinobacteria.</title>
        <authorList>
            <person name="Sahin N."/>
            <person name="Ay H."/>
            <person name="Saygin H."/>
        </authorList>
    </citation>
    <scope>NUCLEOTIDE SEQUENCE [LARGE SCALE GENOMIC DNA]</scope>
    <source>
        <strain evidence="2 3">H3C3</strain>
    </source>
</reference>
<evidence type="ECO:0000313" key="2">
    <source>
        <dbReference type="EMBL" id="TDD88719.1"/>
    </source>
</evidence>
<keyword evidence="1" id="KW-0472">Membrane</keyword>
<comment type="caution">
    <text evidence="2">The sequence shown here is derived from an EMBL/GenBank/DDBJ whole genome shotgun (WGS) entry which is preliminary data.</text>
</comment>
<name>A0A4R5BRU1_9ACTN</name>